<dbReference type="CDD" id="cd22366">
    <property type="entry name" value="XisH-like"/>
    <property type="match status" value="1"/>
</dbReference>
<dbReference type="GO" id="GO:0003676">
    <property type="term" value="F:nucleic acid binding"/>
    <property type="evidence" value="ECO:0007669"/>
    <property type="project" value="InterPro"/>
</dbReference>
<evidence type="ECO:0000313" key="2">
    <source>
        <dbReference type="Proteomes" id="UP000226442"/>
    </source>
</evidence>
<dbReference type="OrthoDB" id="456752at2"/>
<dbReference type="InterPro" id="IPR014919">
    <property type="entry name" value="XisH"/>
</dbReference>
<dbReference type="EMBL" id="NXIB02000091">
    <property type="protein sequence ID" value="PHX54572.1"/>
    <property type="molecule type" value="Genomic_DNA"/>
</dbReference>
<comment type="caution">
    <text evidence="1">The sequence shown here is derived from an EMBL/GenBank/DDBJ whole genome shotgun (WGS) entry which is preliminary data.</text>
</comment>
<keyword evidence="2" id="KW-1185">Reference proteome</keyword>
<dbReference type="SUPFAM" id="SSF52980">
    <property type="entry name" value="Restriction endonuclease-like"/>
    <property type="match status" value="1"/>
</dbReference>
<reference evidence="1" key="1">
    <citation type="submission" date="2017-10" db="EMBL/GenBank/DDBJ databases">
        <title>Draft genome sequence of the planktic cyanobacteria Tychonema bourrellyi isolated from alpine lentic freshwater.</title>
        <authorList>
            <person name="Tett A."/>
            <person name="Armanini F."/>
            <person name="Asnicar F."/>
            <person name="Boscaini A."/>
            <person name="Pasolli E."/>
            <person name="Zolfo M."/>
            <person name="Donati C."/>
            <person name="Salmaso N."/>
            <person name="Segata N."/>
        </authorList>
    </citation>
    <scope>NUCLEOTIDE SEQUENCE</scope>
    <source>
        <strain evidence="1">FEM_GT703</strain>
    </source>
</reference>
<gene>
    <name evidence="1" type="ORF">CP500_015420</name>
</gene>
<dbReference type="Gene3D" id="3.40.1350.10">
    <property type="match status" value="1"/>
</dbReference>
<dbReference type="InterPro" id="IPR011856">
    <property type="entry name" value="tRNA_endonuc-like_dom_sf"/>
</dbReference>
<name>A0A2G4EYG4_9CYAN</name>
<evidence type="ECO:0000313" key="1">
    <source>
        <dbReference type="EMBL" id="PHX54572.1"/>
    </source>
</evidence>
<protein>
    <submittedName>
        <fullName evidence="1">Fatty-acid synthase</fullName>
    </submittedName>
</protein>
<proteinExistence type="predicted"/>
<dbReference type="Pfam" id="PF08814">
    <property type="entry name" value="XisH"/>
    <property type="match status" value="1"/>
</dbReference>
<organism evidence="1 2">
    <name type="scientific">Tychonema bourrellyi FEM_GT703</name>
    <dbReference type="NCBI Taxonomy" id="2040638"/>
    <lineage>
        <taxon>Bacteria</taxon>
        <taxon>Bacillati</taxon>
        <taxon>Cyanobacteriota</taxon>
        <taxon>Cyanophyceae</taxon>
        <taxon>Oscillatoriophycideae</taxon>
        <taxon>Oscillatoriales</taxon>
        <taxon>Microcoleaceae</taxon>
        <taxon>Tychonema</taxon>
    </lineage>
</organism>
<sequence>MPRLDIYHNVVKAALIKDGWTITHDPFTIRFEDLTVYADLGAEKLIAAERSERKIAVEVKVFISPSPVTDLERAVGQYYLYSSFMARLEPDRTLYLAIPKRTYENFFQRPSIQEFVKERQFPLIVFNPDLEEIVLWKS</sequence>
<dbReference type="Proteomes" id="UP000226442">
    <property type="component" value="Unassembled WGS sequence"/>
</dbReference>
<accession>A0A2G4EYG4</accession>
<dbReference type="InterPro" id="IPR011335">
    <property type="entry name" value="Restrct_endonuc-II-like"/>
</dbReference>
<dbReference type="AlphaFoldDB" id="A0A2G4EYG4"/>
<dbReference type="RefSeq" id="WP_096829196.1">
    <property type="nucleotide sequence ID" value="NZ_NXIB02000091.1"/>
</dbReference>